<dbReference type="GO" id="GO:0003917">
    <property type="term" value="F:DNA topoisomerase type I (single strand cut, ATP-independent) activity"/>
    <property type="evidence" value="ECO:0007669"/>
    <property type="project" value="UniProtKB-EC"/>
</dbReference>
<dbReference type="SUPFAM" id="SSF56712">
    <property type="entry name" value="Prokaryotic type I DNA topoisomerase"/>
    <property type="match status" value="1"/>
</dbReference>
<dbReference type="SMART" id="SM00493">
    <property type="entry name" value="TOPRIM"/>
    <property type="match status" value="1"/>
</dbReference>
<dbReference type="InterPro" id="IPR028612">
    <property type="entry name" value="Topoisom_1_IA"/>
</dbReference>
<dbReference type="Gene3D" id="2.70.20.10">
    <property type="entry name" value="Topoisomerase I, domain 3"/>
    <property type="match status" value="1"/>
</dbReference>
<dbReference type="SMART" id="SM00437">
    <property type="entry name" value="TOP1Ac"/>
    <property type="match status" value="1"/>
</dbReference>
<dbReference type="CDD" id="cd03363">
    <property type="entry name" value="TOPRIM_TopoIA_TopoI"/>
    <property type="match status" value="1"/>
</dbReference>
<keyword evidence="13" id="KW-1185">Reference proteome</keyword>
<dbReference type="GO" id="GO:0046872">
    <property type="term" value="F:metal ion binding"/>
    <property type="evidence" value="ECO:0007669"/>
    <property type="project" value="UniProtKB-KW"/>
</dbReference>
<evidence type="ECO:0000313" key="12">
    <source>
        <dbReference type="EMBL" id="KAK7266757.1"/>
    </source>
</evidence>
<dbReference type="InterPro" id="IPR013825">
    <property type="entry name" value="Topo_IA_cen_sub2"/>
</dbReference>
<reference evidence="12 13" key="1">
    <citation type="submission" date="2024-01" db="EMBL/GenBank/DDBJ databases">
        <title>The genomes of 5 underutilized Papilionoideae crops provide insights into root nodulation and disease resistanc.</title>
        <authorList>
            <person name="Yuan L."/>
        </authorList>
    </citation>
    <scope>NUCLEOTIDE SEQUENCE [LARGE SCALE GENOMIC DNA]</scope>
    <source>
        <strain evidence="12">ZHUSHIDOU_FW_LH</strain>
        <tissue evidence="12">Leaf</tissue>
    </source>
</reference>
<dbReference type="GO" id="GO:0003677">
    <property type="term" value="F:DNA binding"/>
    <property type="evidence" value="ECO:0007669"/>
    <property type="project" value="UniProtKB-KW"/>
</dbReference>
<dbReference type="Gene3D" id="3.40.50.140">
    <property type="match status" value="1"/>
</dbReference>
<dbReference type="Pfam" id="PF01751">
    <property type="entry name" value="Toprim"/>
    <property type="match status" value="1"/>
</dbReference>
<dbReference type="Gene3D" id="1.10.290.10">
    <property type="entry name" value="Topoisomerase I, domain 4"/>
    <property type="match status" value="1"/>
</dbReference>
<evidence type="ECO:0000313" key="13">
    <source>
        <dbReference type="Proteomes" id="UP001372338"/>
    </source>
</evidence>
<evidence type="ECO:0000256" key="1">
    <source>
        <dbReference type="ARBA" id="ARBA00000213"/>
    </source>
</evidence>
<dbReference type="PANTHER" id="PTHR42785:SF1">
    <property type="entry name" value="DNA TOPOISOMERASE"/>
    <property type="match status" value="1"/>
</dbReference>
<feature type="compositionally biased region" description="Basic residues" evidence="9">
    <location>
        <begin position="188"/>
        <end position="198"/>
    </location>
</feature>
<dbReference type="InterPro" id="IPR003602">
    <property type="entry name" value="Topo_IA_DNA-bd_dom"/>
</dbReference>
<evidence type="ECO:0000256" key="5">
    <source>
        <dbReference type="ARBA" id="ARBA00022842"/>
    </source>
</evidence>
<evidence type="ECO:0000259" key="10">
    <source>
        <dbReference type="PROSITE" id="PS50880"/>
    </source>
</evidence>
<proteinExistence type="inferred from homology"/>
<keyword evidence="6" id="KW-0799">Topoisomerase</keyword>
<feature type="compositionally biased region" description="Low complexity" evidence="9">
    <location>
        <begin position="210"/>
        <end position="221"/>
    </location>
</feature>
<feature type="compositionally biased region" description="Basic residues" evidence="9">
    <location>
        <begin position="242"/>
        <end position="251"/>
    </location>
</feature>
<comment type="caution">
    <text evidence="12">The sequence shown here is derived from an EMBL/GenBank/DDBJ whole genome shotgun (WGS) entry which is preliminary data.</text>
</comment>
<dbReference type="PROSITE" id="PS50880">
    <property type="entry name" value="TOPRIM"/>
    <property type="match status" value="1"/>
</dbReference>
<feature type="region of interest" description="Disordered" evidence="9">
    <location>
        <begin position="1"/>
        <end position="21"/>
    </location>
</feature>
<dbReference type="PRINTS" id="PR00417">
    <property type="entry name" value="PRTPISMRASEI"/>
</dbReference>
<comment type="similarity">
    <text evidence="2">Belongs to the type IA topoisomerase family.</text>
</comment>
<dbReference type="Pfam" id="PF01131">
    <property type="entry name" value="Topoisom_bac"/>
    <property type="match status" value="1"/>
</dbReference>
<keyword evidence="4" id="KW-0479">Metal-binding</keyword>
<dbReference type="InterPro" id="IPR025589">
    <property type="entry name" value="Toprim_C_rpt"/>
</dbReference>
<keyword evidence="5" id="KW-0460">Magnesium</keyword>
<dbReference type="Proteomes" id="UP001372338">
    <property type="component" value="Unassembled WGS sequence"/>
</dbReference>
<dbReference type="AlphaFoldDB" id="A0AAN9EZX8"/>
<dbReference type="CDD" id="cd00186">
    <property type="entry name" value="TOP1Ac"/>
    <property type="match status" value="1"/>
</dbReference>
<evidence type="ECO:0000256" key="3">
    <source>
        <dbReference type="ARBA" id="ARBA00012891"/>
    </source>
</evidence>
<evidence type="ECO:0000256" key="6">
    <source>
        <dbReference type="ARBA" id="ARBA00023029"/>
    </source>
</evidence>
<dbReference type="InterPro" id="IPR013826">
    <property type="entry name" value="Topo_IA_cen_sub3"/>
</dbReference>
<dbReference type="NCBIfam" id="TIGR01051">
    <property type="entry name" value="topA_bact"/>
    <property type="match status" value="1"/>
</dbReference>
<dbReference type="Gene3D" id="1.10.460.10">
    <property type="entry name" value="Topoisomerase I, domain 2"/>
    <property type="match status" value="1"/>
</dbReference>
<dbReference type="GO" id="GO:0006265">
    <property type="term" value="P:DNA topological change"/>
    <property type="evidence" value="ECO:0007669"/>
    <property type="project" value="InterPro"/>
</dbReference>
<dbReference type="PANTHER" id="PTHR42785">
    <property type="entry name" value="DNA TOPOISOMERASE, TYPE IA, CORE"/>
    <property type="match status" value="1"/>
</dbReference>
<dbReference type="InterPro" id="IPR013497">
    <property type="entry name" value="Topo_IA_cen"/>
</dbReference>
<feature type="region of interest" description="Disordered" evidence="9">
    <location>
        <begin position="120"/>
        <end position="258"/>
    </location>
</feature>
<accession>A0AAN9EZX8</accession>
<feature type="domain" description="Topo IA-type catalytic" evidence="11">
    <location>
        <begin position="409"/>
        <end position="860"/>
    </location>
</feature>
<dbReference type="SMART" id="SM00436">
    <property type="entry name" value="TOP1Bc"/>
    <property type="match status" value="1"/>
</dbReference>
<feature type="compositionally biased region" description="Low complexity" evidence="9">
    <location>
        <begin position="7"/>
        <end position="21"/>
    </location>
</feature>
<dbReference type="Pfam" id="PF13368">
    <property type="entry name" value="Toprim_C_rpt"/>
    <property type="match status" value="2"/>
</dbReference>
<keyword evidence="7" id="KW-0238">DNA-binding</keyword>
<protein>
    <recommendedName>
        <fullName evidence="3">DNA topoisomerase</fullName>
        <ecNumber evidence="3">5.6.2.1</ecNumber>
    </recommendedName>
</protein>
<dbReference type="Gene3D" id="3.30.65.10">
    <property type="entry name" value="Bacterial Topoisomerase I, domain 1"/>
    <property type="match status" value="1"/>
</dbReference>
<dbReference type="PROSITE" id="PS52039">
    <property type="entry name" value="TOPO_IA_2"/>
    <property type="match status" value="1"/>
</dbReference>
<dbReference type="InterPro" id="IPR013824">
    <property type="entry name" value="Topo_IA_cen_sub1"/>
</dbReference>
<feature type="compositionally biased region" description="Basic and acidic residues" evidence="9">
    <location>
        <begin position="155"/>
        <end position="165"/>
    </location>
</feature>
<dbReference type="PROSITE" id="PS00396">
    <property type="entry name" value="TOPO_IA_1"/>
    <property type="match status" value="1"/>
</dbReference>
<gene>
    <name evidence="12" type="ORF">RIF29_19411</name>
</gene>
<organism evidence="12 13">
    <name type="scientific">Crotalaria pallida</name>
    <name type="common">Smooth rattlebox</name>
    <name type="synonym">Crotalaria striata</name>
    <dbReference type="NCBI Taxonomy" id="3830"/>
    <lineage>
        <taxon>Eukaryota</taxon>
        <taxon>Viridiplantae</taxon>
        <taxon>Streptophyta</taxon>
        <taxon>Embryophyta</taxon>
        <taxon>Tracheophyta</taxon>
        <taxon>Spermatophyta</taxon>
        <taxon>Magnoliopsida</taxon>
        <taxon>eudicotyledons</taxon>
        <taxon>Gunneridae</taxon>
        <taxon>Pentapetalae</taxon>
        <taxon>rosids</taxon>
        <taxon>fabids</taxon>
        <taxon>Fabales</taxon>
        <taxon>Fabaceae</taxon>
        <taxon>Papilionoideae</taxon>
        <taxon>50 kb inversion clade</taxon>
        <taxon>genistoids sensu lato</taxon>
        <taxon>core genistoids</taxon>
        <taxon>Crotalarieae</taxon>
        <taxon>Crotalaria</taxon>
    </lineage>
</organism>
<keyword evidence="8" id="KW-0413">Isomerase</keyword>
<evidence type="ECO:0000259" key="11">
    <source>
        <dbReference type="PROSITE" id="PS52039"/>
    </source>
</evidence>
<sequence length="1087" mass="120801">MIQLQRSFFSSGTTTSASSSPPLSLRHFMLQFRVLQSSPNPALGIGNIIQCHHQKAKFGVTAINHSNVRLSFCSFGSTSNGSRCMASLSNFGFHYLGSGEGRSLISDGFFPKRFSSHIKKATDSKQKKGVKAAAINGKDKDGASASKDVVVNGVDSRKSLDEGQKNLKKGSPVSTPPVASDKQDSKVAAKKKKPSKRNKNGEVAAGAEVSTKSSKGKTSNSALNQKSSAESNLDEVPDNNASKKHQLKKKSGNSIQAEQVKSSLGKFTNKPLYPPTGKSVLVVESLTKAKVIQGYLGDMYEVLPSYGHVRDLAARSGSVRPDEDFSMVWEVPSPAWTHLKSIKVALSGAENLILASDPDREGEAIAWHIIEMLQQQGALHDNISVARVVFHEITEQSIKSALQAPREIDVSLVHAYLARRALDYLIGFNISPLLWRKLPGCQSAGRVQSAALSLICDREMEIDDFKPKEYWTVEVQLNKKELGSNEDLTFPAHLTHFDSKKLNQFSITSNTEAMDIENKINLTDFQVTRLKRSEIRRNPPTPYITSTLQQDAANKLHFTASHTMKLAQKLYEGVELSDGQAAGLITYIRTDGLHISDEAVANIRSLIIERYGQDFAAQSAPKYFRKVKNAQEAHEAIRPTNIRKLPSMLVGVLDEESLKLYTLIWSRTVSCQMEPATFEQIQLDIGNDAESIMLRSASSRVFFPGYRAVFTDIETEAIQDKENDGSNRDRYFGVLSSFKQGDPLLLVQTELSQHYTQPPPRYTEASLVKKLEELGIGRPSTYASTLKVLKDRNYVIVKSRVLSPEFRGRMVSAFLSHHFSEVTDYSFTADMETELDNVSAGLTEWKGLLRDYWTRFKSYCDRTLNVHIHQVEKMLEKKFGDYLFASLPDQSRVCPSCMEGTLIFKVSRFGAGYFIGCDQHPRCKYIAKTLYGAEEEEDSPQPNTTIEEPKLLGVSSGSNEKVLLKKGPYGFYVQLGEDRKGYIPKRSSASHIKDVDSITLEDALELLKYPLTLGNHPKDGQPVILKLARVGFAVRHRRTIASVPKEMKPSDVTFEKALELLSGKDVRRSGRPKGKSKVKEVEAIETF</sequence>
<feature type="compositionally biased region" description="Polar residues" evidence="9">
    <location>
        <begin position="222"/>
        <end position="231"/>
    </location>
</feature>
<dbReference type="InterPro" id="IPR023406">
    <property type="entry name" value="Topo_IA_AS"/>
</dbReference>
<dbReference type="InterPro" id="IPR000380">
    <property type="entry name" value="Topo_IA"/>
</dbReference>
<comment type="catalytic activity">
    <reaction evidence="1">
        <text>ATP-independent breakage of single-stranded DNA, followed by passage and rejoining.</text>
        <dbReference type="EC" id="5.6.2.1"/>
    </reaction>
</comment>
<name>A0AAN9EZX8_CROPI</name>
<dbReference type="EMBL" id="JAYWIO010000004">
    <property type="protein sequence ID" value="KAK7266757.1"/>
    <property type="molecule type" value="Genomic_DNA"/>
</dbReference>
<evidence type="ECO:0000256" key="7">
    <source>
        <dbReference type="ARBA" id="ARBA00023125"/>
    </source>
</evidence>
<dbReference type="InterPro" id="IPR034149">
    <property type="entry name" value="TOPRIM_TopoI"/>
</dbReference>
<dbReference type="InterPro" id="IPR023405">
    <property type="entry name" value="Topo_IA_core_domain"/>
</dbReference>
<feature type="domain" description="Toprim" evidence="10">
    <location>
        <begin position="278"/>
        <end position="393"/>
    </location>
</feature>
<dbReference type="EC" id="5.6.2.1" evidence="3"/>
<dbReference type="InterPro" id="IPR003601">
    <property type="entry name" value="Topo_IA_2"/>
</dbReference>
<dbReference type="InterPro" id="IPR005733">
    <property type="entry name" value="TopoI_bac-type"/>
</dbReference>
<evidence type="ECO:0000256" key="2">
    <source>
        <dbReference type="ARBA" id="ARBA00009446"/>
    </source>
</evidence>
<dbReference type="HAMAP" id="MF_00952">
    <property type="entry name" value="Topoisom_1_prok"/>
    <property type="match status" value="1"/>
</dbReference>
<evidence type="ECO:0000256" key="9">
    <source>
        <dbReference type="SAM" id="MobiDB-lite"/>
    </source>
</evidence>
<evidence type="ECO:0000256" key="4">
    <source>
        <dbReference type="ARBA" id="ARBA00022723"/>
    </source>
</evidence>
<evidence type="ECO:0000256" key="8">
    <source>
        <dbReference type="ARBA" id="ARBA00023235"/>
    </source>
</evidence>
<dbReference type="InterPro" id="IPR006171">
    <property type="entry name" value="TOPRIM_dom"/>
</dbReference>